<dbReference type="Proteomes" id="UP000055024">
    <property type="component" value="Unassembled WGS sequence"/>
</dbReference>
<sequence>MAPVRKAVEAFSFHEAVGITFFDVSYGAPFVNYPFTSAASTKVMELGNDEIQFASYALLDVKKVRTEAVPEKRLVSDQVPDKEASVRSAVTKSTGGQGYVKCQCTTDCASGRIFERVKTLEEAKKAFAISNQVINVVVLPPAAGDLSSDDSDIEYQPDNLEDTFEPAGELEVEEELNMDEFVDIKLAQKERRALPQWKKSEDLDMIFLIEQLQPNEIRQFIGFTLLSGNNYLPEARHYWSTKLDMGAQVAVNTTSRNCFMEIKKHIHMADNQKLVKGDKMSKVTPLYSLLNASLVQYGIFHEQLSVDESRVPYFGCHRAKMFMKSKPIRQRKECQASNTLLSTRVVTDMVDVKQESSKTTRHILFFDSFFTSYYLLIKIAELNIRAPERSDHIAPSEHAKMMLPDKELMKQKRGALDYRSDGKFHAVKWNDNAIVNIASNYMTHRPLRTAQRRMKSQRTEIPKPNLV</sequence>
<dbReference type="GO" id="GO:0043565">
    <property type="term" value="F:sequence-specific DNA binding"/>
    <property type="evidence" value="ECO:0007669"/>
    <property type="project" value="TreeGrafter"/>
</dbReference>
<dbReference type="PANTHER" id="PTHR47055">
    <property type="entry name" value="DDE_TNP_1_7 DOMAIN-CONTAINING PROTEIN"/>
    <property type="match status" value="1"/>
</dbReference>
<evidence type="ECO:0000313" key="3">
    <source>
        <dbReference type="EMBL" id="KRZ06864.1"/>
    </source>
</evidence>
<evidence type="ECO:0000313" key="2">
    <source>
        <dbReference type="EMBL" id="KRZ00858.1"/>
    </source>
</evidence>
<dbReference type="PANTHER" id="PTHR47055:SF3">
    <property type="entry name" value="PHORBOL-ESTER_DAG-TYPE DOMAIN-CONTAINING PROTEIN"/>
    <property type="match status" value="1"/>
</dbReference>
<dbReference type="InterPro" id="IPR052638">
    <property type="entry name" value="PiggyBac_TE-derived"/>
</dbReference>
<organism evidence="2 4">
    <name type="scientific">Trichinella zimbabwensis</name>
    <dbReference type="NCBI Taxonomy" id="268475"/>
    <lineage>
        <taxon>Eukaryota</taxon>
        <taxon>Metazoa</taxon>
        <taxon>Ecdysozoa</taxon>
        <taxon>Nematoda</taxon>
        <taxon>Enoplea</taxon>
        <taxon>Dorylaimia</taxon>
        <taxon>Trichinellida</taxon>
        <taxon>Trichinellidae</taxon>
        <taxon>Trichinella</taxon>
    </lineage>
</organism>
<proteinExistence type="predicted"/>
<comment type="caution">
    <text evidence="2">The sequence shown here is derived from an EMBL/GenBank/DDBJ whole genome shotgun (WGS) entry which is preliminary data.</text>
</comment>
<dbReference type="AlphaFoldDB" id="A0A0V1GRZ5"/>
<dbReference type="Pfam" id="PF13843">
    <property type="entry name" value="DDE_Tnp_1_7"/>
    <property type="match status" value="2"/>
</dbReference>
<dbReference type="OrthoDB" id="5810550at2759"/>
<feature type="domain" description="PiggyBac transposable element-derived protein" evidence="1">
    <location>
        <begin position="211"/>
        <end position="331"/>
    </location>
</feature>
<name>A0A0V1GRZ5_9BILA</name>
<dbReference type="InterPro" id="IPR029526">
    <property type="entry name" value="PGBD"/>
</dbReference>
<feature type="domain" description="PiggyBac transposable element-derived protein" evidence="1">
    <location>
        <begin position="337"/>
        <end position="463"/>
    </location>
</feature>
<gene>
    <name evidence="2" type="primary">PGBD3</name>
    <name evidence="2" type="ORF">T11_15144</name>
    <name evidence="3" type="ORF">T11_894</name>
</gene>
<keyword evidence="4" id="KW-1185">Reference proteome</keyword>
<evidence type="ECO:0000313" key="4">
    <source>
        <dbReference type="Proteomes" id="UP000055024"/>
    </source>
</evidence>
<dbReference type="EMBL" id="JYDP01000111">
    <property type="protein sequence ID" value="KRZ06864.1"/>
    <property type="molecule type" value="Genomic_DNA"/>
</dbReference>
<evidence type="ECO:0000259" key="1">
    <source>
        <dbReference type="Pfam" id="PF13843"/>
    </source>
</evidence>
<reference evidence="2 4" key="1">
    <citation type="submission" date="2015-01" db="EMBL/GenBank/DDBJ databases">
        <title>Evolution of Trichinella species and genotypes.</title>
        <authorList>
            <person name="Korhonen P.K."/>
            <person name="Edoardo P."/>
            <person name="Giuseppe L.R."/>
            <person name="Gasser R.B."/>
        </authorList>
    </citation>
    <scope>NUCLEOTIDE SEQUENCE [LARGE SCALE GENOMIC DNA]</scope>
    <source>
        <strain evidence="2">ISS1029</strain>
    </source>
</reference>
<dbReference type="STRING" id="268475.A0A0V1GRZ5"/>
<protein>
    <submittedName>
        <fullName evidence="2">PiggyBac transposable element-derived protein 3</fullName>
    </submittedName>
</protein>
<accession>A0A0V1GRZ5</accession>
<dbReference type="EMBL" id="JYDP01000385">
    <property type="protein sequence ID" value="KRZ00858.1"/>
    <property type="molecule type" value="Genomic_DNA"/>
</dbReference>